<dbReference type="PROSITE" id="PS50943">
    <property type="entry name" value="HTH_CROC1"/>
    <property type="match status" value="1"/>
</dbReference>
<keyword evidence="1" id="KW-0238">DNA-binding</keyword>
<dbReference type="PANTHER" id="PTHR46558:SF4">
    <property type="entry name" value="DNA-BIDING PHAGE PROTEIN"/>
    <property type="match status" value="1"/>
</dbReference>
<feature type="transmembrane region" description="Helical" evidence="2">
    <location>
        <begin position="114"/>
        <end position="135"/>
    </location>
</feature>
<protein>
    <submittedName>
        <fullName evidence="4">Transcriptional repressor DicA</fullName>
    </submittedName>
</protein>
<feature type="transmembrane region" description="Helical" evidence="2">
    <location>
        <begin position="165"/>
        <end position="188"/>
    </location>
</feature>
<accession>A0A174ZKC0</accession>
<dbReference type="SMART" id="SM00530">
    <property type="entry name" value="HTH_XRE"/>
    <property type="match status" value="1"/>
</dbReference>
<dbReference type="STRING" id="39492.ERS852540_00951"/>
<reference evidence="4 5" key="1">
    <citation type="submission" date="2015-09" db="EMBL/GenBank/DDBJ databases">
        <authorList>
            <consortium name="Pathogen Informatics"/>
        </authorList>
    </citation>
    <scope>NUCLEOTIDE SEQUENCE [LARGE SCALE GENOMIC DNA]</scope>
    <source>
        <strain evidence="4 5">2789STDY5834928</strain>
    </source>
</reference>
<organism evidence="4 5">
    <name type="scientific">[Eubacterium] siraeum</name>
    <dbReference type="NCBI Taxonomy" id="39492"/>
    <lineage>
        <taxon>Bacteria</taxon>
        <taxon>Bacillati</taxon>
        <taxon>Bacillota</taxon>
        <taxon>Clostridia</taxon>
        <taxon>Eubacteriales</taxon>
        <taxon>Oscillospiraceae</taxon>
        <taxon>Oscillospiraceae incertae sedis</taxon>
    </lineage>
</organism>
<dbReference type="Pfam" id="PF01381">
    <property type="entry name" value="HTH_3"/>
    <property type="match status" value="1"/>
</dbReference>
<feature type="transmembrane region" description="Helical" evidence="2">
    <location>
        <begin position="245"/>
        <end position="268"/>
    </location>
</feature>
<feature type="transmembrane region" description="Helical" evidence="2">
    <location>
        <begin position="200"/>
        <end position="224"/>
    </location>
</feature>
<evidence type="ECO:0000313" key="4">
    <source>
        <dbReference type="EMBL" id="CUQ84668.1"/>
    </source>
</evidence>
<dbReference type="AlphaFoldDB" id="A0A174ZKC0"/>
<evidence type="ECO:0000256" key="2">
    <source>
        <dbReference type="SAM" id="Phobius"/>
    </source>
</evidence>
<dbReference type="OrthoDB" id="9801008at2"/>
<dbReference type="Proteomes" id="UP000095662">
    <property type="component" value="Unassembled WGS sequence"/>
</dbReference>
<proteinExistence type="predicted"/>
<keyword evidence="2" id="KW-0472">Membrane</keyword>
<dbReference type="GO" id="GO:0003677">
    <property type="term" value="F:DNA binding"/>
    <property type="evidence" value="ECO:0007669"/>
    <property type="project" value="UniProtKB-KW"/>
</dbReference>
<feature type="transmembrane region" description="Helical" evidence="2">
    <location>
        <begin position="280"/>
        <end position="299"/>
    </location>
</feature>
<feature type="domain" description="HTH cro/C1-type" evidence="3">
    <location>
        <begin position="7"/>
        <end position="61"/>
    </location>
</feature>
<keyword evidence="2" id="KW-1133">Transmembrane helix</keyword>
<evidence type="ECO:0000313" key="5">
    <source>
        <dbReference type="Proteomes" id="UP000095662"/>
    </source>
</evidence>
<dbReference type="CDD" id="cd00093">
    <property type="entry name" value="HTH_XRE"/>
    <property type="match status" value="1"/>
</dbReference>
<name>A0A174ZKC0_9FIRM</name>
<feature type="transmembrane region" description="Helical" evidence="2">
    <location>
        <begin position="87"/>
        <end position="108"/>
    </location>
</feature>
<sequence>MSLGTNIQFYRKQKNMTQEDLAEFMNVSRQTVSKWESDTAFPETDKLITLSDYFGCTLDELIKGSAEENFTEDAAGYDKEMNSFTSAICLGTAIVLAGVTTLLFTVVLGLDETIAAAIFMLFVTVGTAIFIVSGIRHDNYVKENPNIKPFYSVEQIKAFRNKFPAVITGGTVLVLFGVIALMVMQSFVDKVVPDVMTEESFDALCAAVLLLCVTVAAPMFIYGGMQYAKYDIEEYNKENTPDKPFADRLMSAISGGIMLAATIVLFIMGFCFDNWELCWIGYPIGGVLIGIVNCIFGAVKK</sequence>
<dbReference type="InterPro" id="IPR010982">
    <property type="entry name" value="Lambda_DNA-bd_dom_sf"/>
</dbReference>
<dbReference type="SUPFAM" id="SSF47413">
    <property type="entry name" value="lambda repressor-like DNA-binding domains"/>
    <property type="match status" value="1"/>
</dbReference>
<gene>
    <name evidence="4" type="ORF">ERS852540_00951</name>
</gene>
<dbReference type="Gene3D" id="1.10.260.40">
    <property type="entry name" value="lambda repressor-like DNA-binding domains"/>
    <property type="match status" value="1"/>
</dbReference>
<dbReference type="PANTHER" id="PTHR46558">
    <property type="entry name" value="TRACRIPTIONAL REGULATORY PROTEIN-RELATED-RELATED"/>
    <property type="match status" value="1"/>
</dbReference>
<dbReference type="InterPro" id="IPR001387">
    <property type="entry name" value="Cro/C1-type_HTH"/>
</dbReference>
<keyword evidence="2" id="KW-0812">Transmembrane</keyword>
<dbReference type="EMBL" id="CZBY01000006">
    <property type="protein sequence ID" value="CUQ84668.1"/>
    <property type="molecule type" value="Genomic_DNA"/>
</dbReference>
<evidence type="ECO:0000256" key="1">
    <source>
        <dbReference type="ARBA" id="ARBA00023125"/>
    </source>
</evidence>
<evidence type="ECO:0000259" key="3">
    <source>
        <dbReference type="PROSITE" id="PS50943"/>
    </source>
</evidence>